<dbReference type="InterPro" id="IPR031481">
    <property type="entry name" value="Glyco_tran_10_N"/>
</dbReference>
<evidence type="ECO:0000256" key="8">
    <source>
        <dbReference type="ARBA" id="ARBA00022989"/>
    </source>
</evidence>
<keyword evidence="7" id="KW-0735">Signal-anchor</keyword>
<dbReference type="PANTHER" id="PTHR48438:SF1">
    <property type="entry name" value="ALPHA-(1,3)-FUCOSYLTRANSFERASE C-RELATED"/>
    <property type="match status" value="1"/>
</dbReference>
<keyword evidence="10" id="KW-0472">Membrane</keyword>
<dbReference type="Pfam" id="PF00852">
    <property type="entry name" value="Glyco_transf_10"/>
    <property type="match status" value="1"/>
</dbReference>
<evidence type="ECO:0000256" key="11">
    <source>
        <dbReference type="ARBA" id="ARBA00023180"/>
    </source>
</evidence>
<evidence type="ECO:0000256" key="5">
    <source>
        <dbReference type="ARBA" id="ARBA00022679"/>
    </source>
</evidence>
<keyword evidence="8" id="KW-1133">Transmembrane helix</keyword>
<dbReference type="Proteomes" id="UP001208570">
    <property type="component" value="Unassembled WGS sequence"/>
</dbReference>
<sequence length="433" mass="49184">MAGRRIKSALFVLVMFAFGFASYLQFVYTNSVGFSVAYASIKSRRNERREETGDEYETEADRKNSSRLLPPYSASGSRTAHVKGGTAGVAANDTLRSKIKSILLWTPKYGNADFGIGLGRTGFVRKGCTESRCYVTDNRSLVESVDAILFHAWDTTSSTMPSRGRPDQIWIFYSLESPLTVGRQIRGTNDKYNLTVTYLAHPDTDIVTRIRKLKRPVSELPSSKSVRRKTKMAVWPVSNCAGALSSRNDYAEELGNYVEIDLFGRCGNLSCPIDDKSGCYSKFESEYFFYLSFENSLCEQYITEKVYAALRRNIVPVILGGGNYDETLPPNSYLDVRDFNSPRHLARYMTYLRKNTTAYLSYFAWKKDASYHIGEIEKRTSPAYGKGGAFCRLCEILHDEGYPYKRDFNVEEYWSAKKLCLSGIRERKLLHMV</sequence>
<evidence type="ECO:0000259" key="15">
    <source>
        <dbReference type="Pfam" id="PF17039"/>
    </source>
</evidence>
<keyword evidence="17" id="KW-1185">Reference proteome</keyword>
<evidence type="ECO:0000313" key="17">
    <source>
        <dbReference type="Proteomes" id="UP001208570"/>
    </source>
</evidence>
<dbReference type="PANTHER" id="PTHR48438">
    <property type="entry name" value="ALPHA-(1,3)-FUCOSYLTRANSFERASE C-RELATED"/>
    <property type="match status" value="1"/>
</dbReference>
<comment type="similarity">
    <text evidence="3 12">Belongs to the glycosyltransferase 10 family.</text>
</comment>
<gene>
    <name evidence="16" type="ORF">LSH36_292g00073</name>
</gene>
<dbReference type="Gene3D" id="3.40.50.11660">
    <property type="entry name" value="Glycosyl transferase family 10, C-terminal domain"/>
    <property type="match status" value="1"/>
</dbReference>
<evidence type="ECO:0000256" key="6">
    <source>
        <dbReference type="ARBA" id="ARBA00022692"/>
    </source>
</evidence>
<keyword evidence="4 12" id="KW-0328">Glycosyltransferase</keyword>
<evidence type="ECO:0000256" key="3">
    <source>
        <dbReference type="ARBA" id="ARBA00008919"/>
    </source>
</evidence>
<evidence type="ECO:0000256" key="9">
    <source>
        <dbReference type="ARBA" id="ARBA00023034"/>
    </source>
</evidence>
<name>A0AAD9N1D2_9ANNE</name>
<dbReference type="GO" id="GO:0000139">
    <property type="term" value="C:Golgi membrane"/>
    <property type="evidence" value="ECO:0007669"/>
    <property type="project" value="UniProtKB-SubCell"/>
</dbReference>
<evidence type="ECO:0000256" key="2">
    <source>
        <dbReference type="ARBA" id="ARBA00004922"/>
    </source>
</evidence>
<comment type="pathway">
    <text evidence="2">Protein modification; protein glycosylation.</text>
</comment>
<dbReference type="EC" id="2.4.1.-" evidence="12"/>
<proteinExistence type="inferred from homology"/>
<evidence type="ECO:0000256" key="13">
    <source>
        <dbReference type="SAM" id="MobiDB-lite"/>
    </source>
</evidence>
<evidence type="ECO:0000256" key="1">
    <source>
        <dbReference type="ARBA" id="ARBA00004323"/>
    </source>
</evidence>
<dbReference type="Pfam" id="PF17039">
    <property type="entry name" value="Glyco_tran_10_N"/>
    <property type="match status" value="1"/>
</dbReference>
<evidence type="ECO:0000313" key="16">
    <source>
        <dbReference type="EMBL" id="KAK2153562.1"/>
    </source>
</evidence>
<evidence type="ECO:0000256" key="7">
    <source>
        <dbReference type="ARBA" id="ARBA00022968"/>
    </source>
</evidence>
<dbReference type="GO" id="GO:0008417">
    <property type="term" value="F:fucosyltransferase activity"/>
    <property type="evidence" value="ECO:0007669"/>
    <property type="project" value="InterPro"/>
</dbReference>
<dbReference type="FunFam" id="3.40.50.11660:FF:000004">
    <property type="entry name" value="Glycoprotein 3-alpha-L-fucosyltransferase A"/>
    <property type="match status" value="1"/>
</dbReference>
<keyword evidence="9 12" id="KW-0333">Golgi apparatus</keyword>
<evidence type="ECO:0000256" key="12">
    <source>
        <dbReference type="RuleBase" id="RU003832"/>
    </source>
</evidence>
<dbReference type="InterPro" id="IPR038577">
    <property type="entry name" value="GT10-like_C_sf"/>
</dbReference>
<evidence type="ECO:0000259" key="14">
    <source>
        <dbReference type="Pfam" id="PF00852"/>
    </source>
</evidence>
<dbReference type="InterPro" id="IPR001503">
    <property type="entry name" value="Glyco_trans_10"/>
</dbReference>
<evidence type="ECO:0000256" key="4">
    <source>
        <dbReference type="ARBA" id="ARBA00022676"/>
    </source>
</evidence>
<feature type="domain" description="Fucosyltransferase C-terminal" evidence="14">
    <location>
        <begin position="227"/>
        <end position="405"/>
    </location>
</feature>
<dbReference type="EMBL" id="JAODUP010000292">
    <property type="protein sequence ID" value="KAK2153562.1"/>
    <property type="molecule type" value="Genomic_DNA"/>
</dbReference>
<reference evidence="16" key="1">
    <citation type="journal article" date="2023" name="Mol. Biol. Evol.">
        <title>Third-Generation Sequencing Reveals the Adaptive Role of the Epigenome in Three Deep-Sea Polychaetes.</title>
        <authorList>
            <person name="Perez M."/>
            <person name="Aroh O."/>
            <person name="Sun Y."/>
            <person name="Lan Y."/>
            <person name="Juniper S.K."/>
            <person name="Young C.R."/>
            <person name="Angers B."/>
            <person name="Qian P.Y."/>
        </authorList>
    </citation>
    <scope>NUCLEOTIDE SEQUENCE</scope>
    <source>
        <strain evidence="16">P08H-3</strain>
    </source>
</reference>
<feature type="region of interest" description="Disordered" evidence="13">
    <location>
        <begin position="47"/>
        <end position="83"/>
    </location>
</feature>
<comment type="subcellular location">
    <subcellularLocation>
        <location evidence="1">Golgi apparatus membrane</location>
        <topology evidence="1">Single-pass type II membrane protein</topology>
    </subcellularLocation>
    <subcellularLocation>
        <location evidence="12">Golgi apparatus</location>
        <location evidence="12">Golgi stack membrane</location>
        <topology evidence="12">Single-pass type II membrane protein</topology>
    </subcellularLocation>
</comment>
<keyword evidence="11" id="KW-0325">Glycoprotein</keyword>
<dbReference type="GO" id="GO:0032580">
    <property type="term" value="C:Golgi cisterna membrane"/>
    <property type="evidence" value="ECO:0007669"/>
    <property type="project" value="UniProtKB-SubCell"/>
</dbReference>
<organism evidence="16 17">
    <name type="scientific">Paralvinella palmiformis</name>
    <dbReference type="NCBI Taxonomy" id="53620"/>
    <lineage>
        <taxon>Eukaryota</taxon>
        <taxon>Metazoa</taxon>
        <taxon>Spiralia</taxon>
        <taxon>Lophotrochozoa</taxon>
        <taxon>Annelida</taxon>
        <taxon>Polychaeta</taxon>
        <taxon>Sedentaria</taxon>
        <taxon>Canalipalpata</taxon>
        <taxon>Terebellida</taxon>
        <taxon>Terebelliformia</taxon>
        <taxon>Alvinellidae</taxon>
        <taxon>Paralvinella</taxon>
    </lineage>
</organism>
<keyword evidence="6 12" id="KW-0812">Transmembrane</keyword>
<feature type="domain" description="Fucosyltransferase N-terminal" evidence="15">
    <location>
        <begin position="100"/>
        <end position="208"/>
    </location>
</feature>
<accession>A0AAD9N1D2</accession>
<comment type="caution">
    <text evidence="16">The sequence shown here is derived from an EMBL/GenBank/DDBJ whole genome shotgun (WGS) entry which is preliminary data.</text>
</comment>
<dbReference type="SUPFAM" id="SSF53756">
    <property type="entry name" value="UDP-Glycosyltransferase/glycogen phosphorylase"/>
    <property type="match status" value="1"/>
</dbReference>
<dbReference type="AlphaFoldDB" id="A0AAD9N1D2"/>
<protein>
    <recommendedName>
        <fullName evidence="12">Fucosyltransferase</fullName>
        <ecNumber evidence="12">2.4.1.-</ecNumber>
    </recommendedName>
</protein>
<keyword evidence="5 12" id="KW-0808">Transferase</keyword>
<dbReference type="InterPro" id="IPR055270">
    <property type="entry name" value="Glyco_tran_10_C"/>
</dbReference>
<evidence type="ECO:0000256" key="10">
    <source>
        <dbReference type="ARBA" id="ARBA00023136"/>
    </source>
</evidence>